<evidence type="ECO:0000256" key="6">
    <source>
        <dbReference type="SAM" id="Phobius"/>
    </source>
</evidence>
<keyword evidence="2" id="KW-1003">Cell membrane</keyword>
<feature type="transmembrane region" description="Helical" evidence="6">
    <location>
        <begin position="749"/>
        <end position="776"/>
    </location>
</feature>
<evidence type="ECO:0000259" key="7">
    <source>
        <dbReference type="Pfam" id="PF02687"/>
    </source>
</evidence>
<evidence type="ECO:0000259" key="8">
    <source>
        <dbReference type="Pfam" id="PF12704"/>
    </source>
</evidence>
<accession>A0A1G7TDP6</accession>
<dbReference type="InterPro" id="IPR025857">
    <property type="entry name" value="MacB_PCD"/>
</dbReference>
<gene>
    <name evidence="9" type="ORF">SAMN05192573_103124</name>
</gene>
<feature type="domain" description="ABC3 transporter permease C-terminal" evidence="7">
    <location>
        <begin position="666"/>
        <end position="775"/>
    </location>
</feature>
<keyword evidence="10" id="KW-1185">Reference proteome</keyword>
<keyword evidence="3 6" id="KW-0812">Transmembrane</keyword>
<feature type="transmembrane region" description="Helical" evidence="6">
    <location>
        <begin position="21"/>
        <end position="41"/>
    </location>
</feature>
<dbReference type="Pfam" id="PF12704">
    <property type="entry name" value="MacB_PCD"/>
    <property type="match status" value="2"/>
</dbReference>
<dbReference type="AlphaFoldDB" id="A0A1G7TDP6"/>
<feature type="transmembrane region" description="Helical" evidence="6">
    <location>
        <begin position="415"/>
        <end position="439"/>
    </location>
</feature>
<feature type="domain" description="ABC3 transporter permease C-terminal" evidence="7">
    <location>
        <begin position="282"/>
        <end position="398"/>
    </location>
</feature>
<evidence type="ECO:0000256" key="5">
    <source>
        <dbReference type="ARBA" id="ARBA00023136"/>
    </source>
</evidence>
<reference evidence="10" key="1">
    <citation type="submission" date="2016-10" db="EMBL/GenBank/DDBJ databases">
        <authorList>
            <person name="Varghese N."/>
            <person name="Submissions S."/>
        </authorList>
    </citation>
    <scope>NUCLEOTIDE SEQUENCE [LARGE SCALE GENOMIC DNA]</scope>
    <source>
        <strain evidence="10">Gh-67</strain>
    </source>
</reference>
<dbReference type="Pfam" id="PF02687">
    <property type="entry name" value="FtsX"/>
    <property type="match status" value="2"/>
</dbReference>
<proteinExistence type="predicted"/>
<feature type="domain" description="MacB-like periplasmic core" evidence="8">
    <location>
        <begin position="20"/>
        <end position="237"/>
    </location>
</feature>
<feature type="transmembrane region" description="Helical" evidence="6">
    <location>
        <begin position="323"/>
        <end position="350"/>
    </location>
</feature>
<protein>
    <submittedName>
        <fullName evidence="9">Duplicated orphan permease</fullName>
    </submittedName>
</protein>
<organism evidence="9 10">
    <name type="scientific">Mucilaginibacter gossypii</name>
    <dbReference type="NCBI Taxonomy" id="551996"/>
    <lineage>
        <taxon>Bacteria</taxon>
        <taxon>Pseudomonadati</taxon>
        <taxon>Bacteroidota</taxon>
        <taxon>Sphingobacteriia</taxon>
        <taxon>Sphingobacteriales</taxon>
        <taxon>Sphingobacteriaceae</taxon>
        <taxon>Mucilaginibacter</taxon>
    </lineage>
</organism>
<name>A0A1G7TDP6_9SPHI</name>
<feature type="transmembrane region" description="Helical" evidence="6">
    <location>
        <begin position="666"/>
        <end position="687"/>
    </location>
</feature>
<evidence type="ECO:0000256" key="3">
    <source>
        <dbReference type="ARBA" id="ARBA00022692"/>
    </source>
</evidence>
<feature type="transmembrane region" description="Helical" evidence="6">
    <location>
        <begin position="276"/>
        <end position="298"/>
    </location>
</feature>
<comment type="subcellular location">
    <subcellularLocation>
        <location evidence="1">Cell membrane</location>
        <topology evidence="1">Multi-pass membrane protein</topology>
    </subcellularLocation>
</comment>
<feature type="transmembrane region" description="Helical" evidence="6">
    <location>
        <begin position="370"/>
        <end position="394"/>
    </location>
</feature>
<dbReference type="InterPro" id="IPR050250">
    <property type="entry name" value="Macrolide_Exporter_MacB"/>
</dbReference>
<dbReference type="GO" id="GO:0022857">
    <property type="term" value="F:transmembrane transporter activity"/>
    <property type="evidence" value="ECO:0007669"/>
    <property type="project" value="TreeGrafter"/>
</dbReference>
<evidence type="ECO:0000313" key="9">
    <source>
        <dbReference type="EMBL" id="SDG33428.1"/>
    </source>
</evidence>
<dbReference type="InterPro" id="IPR003838">
    <property type="entry name" value="ABC3_permease_C"/>
</dbReference>
<sequence>MIGNYIKTTVRGLMKNRAYSFLNIAGLAIGVACASVIFLWVQDELTFNHNFVKRDNLYTVRENQTYDGKTSTFRATPGPMAAALKADIPGVKNAARMGGDHDMVFALGEKVINENGTYADAEIFPMLKLSFVKGEEANAFQELHSVVISTTMAKKFFGSANPIGKALKMDNEHDFTITGVFTDLPKNSTFQIHWLAPLKNIDHVQPWQQDWGANWTRTYVELEPTADVNAVNKKLANYIGTKKEGNKTVCFLFGMNDWNLRDKFIDGKMSGGRIEYVRLFSVIACIILIIACINFMNLSTARSEKRAKEVGVRKVMGAAKGKLVAQFIVEAVVMAFIAVIVAVFLVYTVLPSFNTMVQKELFIDLLKPIHLFYLLSIGLVTGLLAGSYPAFYLSSFNPITVLKNIKLPSAAGAGFIRQSLVVIQFSVSIILIIGTVIIYQQIQHVKNRQLGYQKDNLVYIDTKGKLTDHFAAVNNELKQTGVVADASLSEYPILQIWSNTDNFSWDGKDVSKNPLITIESVSPQFVSTMNMKLLTGRDFYANAKLDSSNVIINEAFAKQMGKAGHVGGIIRDGGSKPYQIAGIIKDFLYNDMYVSGAPLMLFSRPQNNNILTIRFKQGVNLTEALAKAGEVYKRANPGYPFEYKFVDADFDELFKTEALTGKLSGIFASLAIVISCLGLFGLAAYTAERRIKEIGIRKVLGASVAGLTGLLSLDFLKLVAVSCLIAFPVAWYAINNWLQSYQYRVTVQWWVFAAAGIAAIVIALATVSFQAVKAALSNPVKSMRSE</sequence>
<dbReference type="STRING" id="551996.SAMN05192573_103124"/>
<evidence type="ECO:0000256" key="4">
    <source>
        <dbReference type="ARBA" id="ARBA00022989"/>
    </source>
</evidence>
<dbReference type="PANTHER" id="PTHR30572:SF18">
    <property type="entry name" value="ABC-TYPE MACROLIDE FAMILY EXPORT SYSTEM PERMEASE COMPONENT 2"/>
    <property type="match status" value="1"/>
</dbReference>
<feature type="transmembrane region" description="Helical" evidence="6">
    <location>
        <begin position="699"/>
        <end position="729"/>
    </location>
</feature>
<dbReference type="RefSeq" id="WP_091163844.1">
    <property type="nucleotide sequence ID" value="NZ_FNCG01000003.1"/>
</dbReference>
<evidence type="ECO:0000256" key="1">
    <source>
        <dbReference type="ARBA" id="ARBA00004651"/>
    </source>
</evidence>
<dbReference type="PANTHER" id="PTHR30572">
    <property type="entry name" value="MEMBRANE COMPONENT OF TRANSPORTER-RELATED"/>
    <property type="match status" value="1"/>
</dbReference>
<dbReference type="PROSITE" id="PS51257">
    <property type="entry name" value="PROKAR_LIPOPROTEIN"/>
    <property type="match status" value="1"/>
</dbReference>
<evidence type="ECO:0000313" key="10">
    <source>
        <dbReference type="Proteomes" id="UP000199705"/>
    </source>
</evidence>
<dbReference type="GO" id="GO:0005886">
    <property type="term" value="C:plasma membrane"/>
    <property type="evidence" value="ECO:0007669"/>
    <property type="project" value="UniProtKB-SubCell"/>
</dbReference>
<keyword evidence="5 6" id="KW-0472">Membrane</keyword>
<feature type="domain" description="MacB-like periplasmic core" evidence="8">
    <location>
        <begin position="427"/>
        <end position="627"/>
    </location>
</feature>
<keyword evidence="4 6" id="KW-1133">Transmembrane helix</keyword>
<evidence type="ECO:0000256" key="2">
    <source>
        <dbReference type="ARBA" id="ARBA00022475"/>
    </source>
</evidence>
<dbReference type="EMBL" id="FNCG01000003">
    <property type="protein sequence ID" value="SDG33428.1"/>
    <property type="molecule type" value="Genomic_DNA"/>
</dbReference>
<dbReference type="Proteomes" id="UP000199705">
    <property type="component" value="Unassembled WGS sequence"/>
</dbReference>